<dbReference type="Proteomes" id="UP000027135">
    <property type="component" value="Unassembled WGS sequence"/>
</dbReference>
<evidence type="ECO:0000313" key="1">
    <source>
        <dbReference type="EMBL" id="KDR23785.1"/>
    </source>
</evidence>
<gene>
    <name evidence="1" type="ORF">L798_11360</name>
</gene>
<sequence>MHMLIAALWQINHMNEDKERNIRYLFQYWSDLTHGFQWRSERTYYIVENLKVEDLDGVRKVGGPGRFSDNSHYSQACISSLPDKIARAENSSNPQLWPRLDND</sequence>
<dbReference type="InParanoid" id="A0A067RSJ4"/>
<dbReference type="EMBL" id="KK852444">
    <property type="protein sequence ID" value="KDR23785.1"/>
    <property type="molecule type" value="Genomic_DNA"/>
</dbReference>
<dbReference type="AlphaFoldDB" id="A0A067RSJ4"/>
<protein>
    <submittedName>
        <fullName evidence="1">Uncharacterized protein</fullName>
    </submittedName>
</protein>
<evidence type="ECO:0000313" key="2">
    <source>
        <dbReference type="Proteomes" id="UP000027135"/>
    </source>
</evidence>
<name>A0A067RSJ4_ZOONE</name>
<keyword evidence="2" id="KW-1185">Reference proteome</keyword>
<accession>A0A067RSJ4</accession>
<organism evidence="1 2">
    <name type="scientific">Zootermopsis nevadensis</name>
    <name type="common">Dampwood termite</name>
    <dbReference type="NCBI Taxonomy" id="136037"/>
    <lineage>
        <taxon>Eukaryota</taxon>
        <taxon>Metazoa</taxon>
        <taxon>Ecdysozoa</taxon>
        <taxon>Arthropoda</taxon>
        <taxon>Hexapoda</taxon>
        <taxon>Insecta</taxon>
        <taxon>Pterygota</taxon>
        <taxon>Neoptera</taxon>
        <taxon>Polyneoptera</taxon>
        <taxon>Dictyoptera</taxon>
        <taxon>Blattodea</taxon>
        <taxon>Blattoidea</taxon>
        <taxon>Termitoidae</taxon>
        <taxon>Termopsidae</taxon>
        <taxon>Zootermopsis</taxon>
    </lineage>
</organism>
<proteinExistence type="predicted"/>
<reference evidence="1 2" key="1">
    <citation type="journal article" date="2014" name="Nat. Commun.">
        <title>Molecular traces of alternative social organization in a termite genome.</title>
        <authorList>
            <person name="Terrapon N."/>
            <person name="Li C."/>
            <person name="Robertson H.M."/>
            <person name="Ji L."/>
            <person name="Meng X."/>
            <person name="Booth W."/>
            <person name="Chen Z."/>
            <person name="Childers C.P."/>
            <person name="Glastad K.M."/>
            <person name="Gokhale K."/>
            <person name="Gowin J."/>
            <person name="Gronenberg W."/>
            <person name="Hermansen R.A."/>
            <person name="Hu H."/>
            <person name="Hunt B.G."/>
            <person name="Huylmans A.K."/>
            <person name="Khalil S.M."/>
            <person name="Mitchell R.D."/>
            <person name="Munoz-Torres M.C."/>
            <person name="Mustard J.A."/>
            <person name="Pan H."/>
            <person name="Reese J.T."/>
            <person name="Scharf M.E."/>
            <person name="Sun F."/>
            <person name="Vogel H."/>
            <person name="Xiao J."/>
            <person name="Yang W."/>
            <person name="Yang Z."/>
            <person name="Yang Z."/>
            <person name="Zhou J."/>
            <person name="Zhu J."/>
            <person name="Brent C.S."/>
            <person name="Elsik C.G."/>
            <person name="Goodisman M.A."/>
            <person name="Liberles D.A."/>
            <person name="Roe R.M."/>
            <person name="Vargo E.L."/>
            <person name="Vilcinskas A."/>
            <person name="Wang J."/>
            <person name="Bornberg-Bauer E."/>
            <person name="Korb J."/>
            <person name="Zhang G."/>
            <person name="Liebig J."/>
        </authorList>
    </citation>
    <scope>NUCLEOTIDE SEQUENCE [LARGE SCALE GENOMIC DNA]</scope>
    <source>
        <tissue evidence="1">Whole organism</tissue>
    </source>
</reference>